<evidence type="ECO:0000256" key="3">
    <source>
        <dbReference type="SAM" id="Coils"/>
    </source>
</evidence>
<accession>A0ABR2RCM1</accession>
<feature type="domain" description="CCHC-type" evidence="5">
    <location>
        <begin position="302"/>
        <end position="317"/>
    </location>
</feature>
<reference evidence="6 7" key="1">
    <citation type="journal article" date="2024" name="G3 (Bethesda)">
        <title>Genome assembly of Hibiscus sabdariffa L. provides insights into metabolisms of medicinal natural products.</title>
        <authorList>
            <person name="Kim T."/>
        </authorList>
    </citation>
    <scope>NUCLEOTIDE SEQUENCE [LARGE SCALE GENOMIC DNA]</scope>
    <source>
        <strain evidence="6">TK-2024</strain>
        <tissue evidence="6">Old leaves</tissue>
    </source>
</reference>
<evidence type="ECO:0000256" key="4">
    <source>
        <dbReference type="SAM" id="MobiDB-lite"/>
    </source>
</evidence>
<keyword evidence="2" id="KW-0862">Zinc</keyword>
<dbReference type="SMART" id="SM00343">
    <property type="entry name" value="ZnF_C2HC"/>
    <property type="match status" value="1"/>
</dbReference>
<dbReference type="Pfam" id="PF00098">
    <property type="entry name" value="zf-CCHC"/>
    <property type="match status" value="1"/>
</dbReference>
<keyword evidence="2" id="KW-0479">Metal-binding</keyword>
<dbReference type="InterPro" id="IPR043502">
    <property type="entry name" value="DNA/RNA_pol_sf"/>
</dbReference>
<keyword evidence="3" id="KW-0175">Coiled coil</keyword>
<proteinExistence type="predicted"/>
<feature type="coiled-coil region" evidence="3">
    <location>
        <begin position="420"/>
        <end position="454"/>
    </location>
</feature>
<name>A0ABR2RCM1_9ROSI</name>
<feature type="region of interest" description="Disordered" evidence="4">
    <location>
        <begin position="682"/>
        <end position="705"/>
    </location>
</feature>
<dbReference type="Gene3D" id="4.10.60.10">
    <property type="entry name" value="Zinc finger, CCHC-type"/>
    <property type="match status" value="1"/>
</dbReference>
<dbReference type="PROSITE" id="PS50158">
    <property type="entry name" value="ZF_CCHC"/>
    <property type="match status" value="1"/>
</dbReference>
<dbReference type="PANTHER" id="PTHR11439">
    <property type="entry name" value="GAG-POL-RELATED RETROTRANSPOSON"/>
    <property type="match status" value="1"/>
</dbReference>
<evidence type="ECO:0000259" key="5">
    <source>
        <dbReference type="PROSITE" id="PS50158"/>
    </source>
</evidence>
<keyword evidence="7" id="KW-1185">Reference proteome</keyword>
<dbReference type="SUPFAM" id="SSF56672">
    <property type="entry name" value="DNA/RNA polymerases"/>
    <property type="match status" value="1"/>
</dbReference>
<dbReference type="Pfam" id="PF13976">
    <property type="entry name" value="gag_pre-integrs"/>
    <property type="match status" value="1"/>
</dbReference>
<dbReference type="InterPro" id="IPR025724">
    <property type="entry name" value="GAG-pre-integrase_dom"/>
</dbReference>
<dbReference type="Pfam" id="PF14223">
    <property type="entry name" value="Retrotran_gag_2"/>
    <property type="match status" value="1"/>
</dbReference>
<gene>
    <name evidence="6" type="ORF">V6N11_043435</name>
</gene>
<keyword evidence="2" id="KW-0863">Zinc-finger</keyword>
<evidence type="ECO:0000256" key="2">
    <source>
        <dbReference type="PROSITE-ProRule" id="PRU00047"/>
    </source>
</evidence>
<dbReference type="Pfam" id="PF22936">
    <property type="entry name" value="Pol_BBD"/>
    <property type="match status" value="1"/>
</dbReference>
<dbReference type="PANTHER" id="PTHR11439:SF442">
    <property type="entry name" value="CYSTEINE-RICH RLK (RECEPTOR-LIKE PROTEIN KINASE) 8"/>
    <property type="match status" value="1"/>
</dbReference>
<dbReference type="EMBL" id="JBBPBN010000023">
    <property type="protein sequence ID" value="KAK9010553.1"/>
    <property type="molecule type" value="Genomic_DNA"/>
</dbReference>
<dbReference type="CDD" id="cd09272">
    <property type="entry name" value="RNase_HI_RT_Ty1"/>
    <property type="match status" value="1"/>
</dbReference>
<dbReference type="InterPro" id="IPR036875">
    <property type="entry name" value="Znf_CCHC_sf"/>
</dbReference>
<dbReference type="SUPFAM" id="SSF57756">
    <property type="entry name" value="Retrovirus zinc finger-like domains"/>
    <property type="match status" value="1"/>
</dbReference>
<dbReference type="Pfam" id="PF07727">
    <property type="entry name" value="RVT_2"/>
    <property type="match status" value="1"/>
</dbReference>
<dbReference type="InterPro" id="IPR013103">
    <property type="entry name" value="RVT_2"/>
</dbReference>
<keyword evidence="1" id="KW-0064">Aspartyl protease</keyword>
<evidence type="ECO:0000256" key="1">
    <source>
        <dbReference type="ARBA" id="ARBA00022750"/>
    </source>
</evidence>
<keyword evidence="1" id="KW-0645">Protease</keyword>
<organism evidence="6 7">
    <name type="scientific">Hibiscus sabdariffa</name>
    <name type="common">roselle</name>
    <dbReference type="NCBI Taxonomy" id="183260"/>
    <lineage>
        <taxon>Eukaryota</taxon>
        <taxon>Viridiplantae</taxon>
        <taxon>Streptophyta</taxon>
        <taxon>Embryophyta</taxon>
        <taxon>Tracheophyta</taxon>
        <taxon>Spermatophyta</taxon>
        <taxon>Magnoliopsida</taxon>
        <taxon>eudicotyledons</taxon>
        <taxon>Gunneridae</taxon>
        <taxon>Pentapetalae</taxon>
        <taxon>rosids</taxon>
        <taxon>malvids</taxon>
        <taxon>Malvales</taxon>
        <taxon>Malvaceae</taxon>
        <taxon>Malvoideae</taxon>
        <taxon>Hibiscus</taxon>
    </lineage>
</organism>
<evidence type="ECO:0000313" key="7">
    <source>
        <dbReference type="Proteomes" id="UP001396334"/>
    </source>
</evidence>
<feature type="compositionally biased region" description="Basic and acidic residues" evidence="4">
    <location>
        <begin position="690"/>
        <end position="703"/>
    </location>
</feature>
<dbReference type="InterPro" id="IPR001878">
    <property type="entry name" value="Znf_CCHC"/>
</dbReference>
<comment type="caution">
    <text evidence="6">The sequence shown here is derived from an EMBL/GenBank/DDBJ whole genome shotgun (WGS) entry which is preliminary data.</text>
</comment>
<evidence type="ECO:0000313" key="6">
    <source>
        <dbReference type="EMBL" id="KAK9010553.1"/>
    </source>
</evidence>
<keyword evidence="1" id="KW-0378">Hydrolase</keyword>
<sequence length="1291" mass="148935">MASNFGSNIYESQSITKPPFFNGDNYPYWKNRMMLFIKSNDYQVWDVVEDDPFIPMKREGDRLIPKVKMEMTDDDRRRMQVNDKALHMLFCALGPDMYSKMSSYTSAKEVWDTLETTYEGTNDVNETKIGLLNLSYENFKMEPDENVTKMFDRFSVIVNGLKGFGEIIPEDKLVRKLLYSLPESWDSKRTAIIEAKDLKTLKLDALMGSLLTHEIMKQGREDEKKREEKKLEKKEVEKKKIGIALKASQEESDSSGEEDDEEMAMLAKRFTRFMKSQRGRRFQRKVDFKNKSKEEEKDQLICYECKRPGHIRSECPQLKKKSFGKKKKLKAQIATWSDEESSDEDEQEVANLCLMALEEETKVISNSSICDLTYNELLEEYEELQEIYDELYGMYKESILKHKKIISDLKFDKDSLYEAHHDLELKMKSMQANQKDLEKKNEDLHNLLSKVQDDHLKEVGDLKASLSKVGKNNFQNPSSSKPNYVKRTFNGYKQRNSHKVFKGKRIRSVWVPKELITSNNTRAIATWIPKGTKILGANTHGPKMIWVPKVKTGCSRHMTGDKSRFLELKPKSGGVVTFGDNSKGHIEGIGSIGNHSSILIDNVLIGNIYMVHLDDIHISNACFVAYDEHDSWLWHRKLGHASMSVIEKLVSKNLVREESIHVVFDDNLLPRKDSCDDDDVGILQSNGDEPSSKVDEMPTKEEAQDPPLEALQDMTLEEREVAHPREFNYVKGGEILGDPSKGVTTRSSLRNTCNFVVFISCIEPKNINEALNDDYWILAMQDELNQFERSKVWTLVERPYDKSTIGTKWVFRNKLDESGNIVRNKARLVAQGYTQEEGIDFDETYAPVARMEAIRMLLAFACHHEFKLFQMDVKSAFLNGFINEEVYVEQPPGFEDPKFPNHVFKLSKALYGLKQAPRAWYERLSTFLVEKGFSKGKVDTTLFIKNYGKDILVVQIYVDDIIFGSTNELLCQDFAKLMQGEFEMSMMGELSFFLGLQIKQRKDGIFINQAKYIKEKLKKFGFENVKPQATPMSSSIKLDKDEGGKCVDSKLYRSMIGSLLYLTASRPDIMFSVCLCARFQANPKESHLKAVKRIFRYLQDTPSLGLWYPRDSTFVLHAFSDADYEGCKIDRKSTSGTCQFLGNMLISWFSKKQNSVALSTTEAEYISAGSCCAQVLWMKQQLLDYGIDAQEYRYGLYRTGTSFVPYRMPLKKRQRTDGSRSSNPNGAKPNLTIIYGESFNDPNNPNAMENFKEFEHYRIRRERRPQMSFLTSSAFNFRYLAQLRDWKLLPY</sequence>
<protein>
    <recommendedName>
        <fullName evidence="5">CCHC-type domain-containing protein</fullName>
    </recommendedName>
</protein>
<dbReference type="Proteomes" id="UP001396334">
    <property type="component" value="Unassembled WGS sequence"/>
</dbReference>
<dbReference type="InterPro" id="IPR054722">
    <property type="entry name" value="PolX-like_BBD"/>
</dbReference>